<organism evidence="1 2">
    <name type="scientific">Paractinoplanes rishiriensis</name>
    <dbReference type="NCBI Taxonomy" id="1050105"/>
    <lineage>
        <taxon>Bacteria</taxon>
        <taxon>Bacillati</taxon>
        <taxon>Actinomycetota</taxon>
        <taxon>Actinomycetes</taxon>
        <taxon>Micromonosporales</taxon>
        <taxon>Micromonosporaceae</taxon>
        <taxon>Paractinoplanes</taxon>
    </lineage>
</organism>
<protein>
    <submittedName>
        <fullName evidence="1">Uncharacterized protein</fullName>
    </submittedName>
</protein>
<name>A0A919K493_9ACTN</name>
<dbReference type="Proteomes" id="UP000636960">
    <property type="component" value="Unassembled WGS sequence"/>
</dbReference>
<sequence length="96" mass="10181">MGSSHQTVIVTFNQPGASFGQDAVAALEDRLVGAIEAAQAGEFDGNLIDCGEVRLFAFGPDASDLFAAMEPHLRAFPARPAHATLRIGNTEQRVEL</sequence>
<reference evidence="1" key="1">
    <citation type="submission" date="2021-01" db="EMBL/GenBank/DDBJ databases">
        <title>Whole genome shotgun sequence of Actinoplanes rishiriensis NBRC 108556.</title>
        <authorList>
            <person name="Komaki H."/>
            <person name="Tamura T."/>
        </authorList>
    </citation>
    <scope>NUCLEOTIDE SEQUENCE</scope>
    <source>
        <strain evidence="1">NBRC 108556</strain>
    </source>
</reference>
<dbReference type="AlphaFoldDB" id="A0A919K493"/>
<dbReference type="EMBL" id="BOMV01000087">
    <property type="protein sequence ID" value="GIF00622.1"/>
    <property type="molecule type" value="Genomic_DNA"/>
</dbReference>
<gene>
    <name evidence="1" type="ORF">Ari01nite_80860</name>
</gene>
<comment type="caution">
    <text evidence="1">The sequence shown here is derived from an EMBL/GenBank/DDBJ whole genome shotgun (WGS) entry which is preliminary data.</text>
</comment>
<dbReference type="RefSeq" id="WP_203788618.1">
    <property type="nucleotide sequence ID" value="NZ_BOMV01000087.1"/>
</dbReference>
<evidence type="ECO:0000313" key="1">
    <source>
        <dbReference type="EMBL" id="GIF00622.1"/>
    </source>
</evidence>
<proteinExistence type="predicted"/>
<evidence type="ECO:0000313" key="2">
    <source>
        <dbReference type="Proteomes" id="UP000636960"/>
    </source>
</evidence>
<keyword evidence="2" id="KW-1185">Reference proteome</keyword>
<accession>A0A919K493</accession>